<protein>
    <submittedName>
        <fullName evidence="10">Uncharacterized protein</fullName>
    </submittedName>
</protein>
<feature type="domain" description="Translation elongation factor EFTu-like" evidence="8">
    <location>
        <begin position="73"/>
        <end position="133"/>
    </location>
</feature>
<reference evidence="10" key="1">
    <citation type="journal article" date="2011" name="Nat. Biotechnol.">
        <title>Genome sequencing and comparison of two nonhuman primate animal models, the cynomolgus and Chinese rhesus macaques.</title>
        <authorList>
            <person name="Yan G."/>
            <person name="Zhang G."/>
            <person name="Fang X."/>
            <person name="Zhang Y."/>
            <person name="Li C."/>
            <person name="Ling F."/>
            <person name="Cooper D.N."/>
            <person name="Li Q."/>
            <person name="Li Y."/>
            <person name="van Gool A.J."/>
            <person name="Du H."/>
            <person name="Chen J."/>
            <person name="Chen R."/>
            <person name="Zhang P."/>
            <person name="Huang Z."/>
            <person name="Thompson J.R."/>
            <person name="Meng Y."/>
            <person name="Bai Y."/>
            <person name="Wang J."/>
            <person name="Zhuo M."/>
            <person name="Wang T."/>
            <person name="Huang Y."/>
            <person name="Wei L."/>
            <person name="Li J."/>
            <person name="Wang Z."/>
            <person name="Hu H."/>
            <person name="Yang P."/>
            <person name="Le L."/>
            <person name="Stenson P.D."/>
            <person name="Li B."/>
            <person name="Liu X."/>
            <person name="Ball E.V."/>
            <person name="An N."/>
            <person name="Huang Q."/>
            <person name="Zhang Y."/>
            <person name="Fan W."/>
            <person name="Zhang X."/>
            <person name="Li Y."/>
            <person name="Wang W."/>
            <person name="Katze M.G."/>
            <person name="Su B."/>
            <person name="Nielsen R."/>
            <person name="Yang H."/>
            <person name="Wang J."/>
            <person name="Wang X."/>
            <person name="Wang J."/>
        </authorList>
    </citation>
    <scope>NUCLEOTIDE SEQUENCE [LARGE SCALE GENOMIC DNA]</scope>
    <source>
        <strain evidence="10">CR-5</strain>
    </source>
</reference>
<evidence type="ECO:0000256" key="1">
    <source>
        <dbReference type="ARBA" id="ARBA00004496"/>
    </source>
</evidence>
<evidence type="ECO:0000259" key="8">
    <source>
        <dbReference type="Pfam" id="PF03144"/>
    </source>
</evidence>
<keyword evidence="4" id="KW-0547">Nucleotide-binding</keyword>
<sequence length="256" mass="27913">MAEGEQTCLYSQGGRKEKNECPGFKCWKVDRKEGNATGVTLLEALDSIHLPTCRIDNPPRLPLQAVYKMGGIGTVLVGHVESGFLKFGIVVTFAPSNVTTEVKSVEMHHEALAEALPVNSVGFCVKNVSVKDVWWAIVLNHSGQIHAGYSPVLDCHTAHVSCKFAQWREKIDRHSVKKLEENLKALKVGDAAIVQMVPGKAMCVETFSEYPPLGEPGCFTVWDMRQAEAVRVIKAVDKKSSPAGKVTKSAAKASKK</sequence>
<evidence type="ECO:0000259" key="9">
    <source>
        <dbReference type="Pfam" id="PF22594"/>
    </source>
</evidence>
<organism evidence="10">
    <name type="scientific">Macaca mulatta</name>
    <name type="common">Rhesus macaque</name>
    <dbReference type="NCBI Taxonomy" id="9544"/>
    <lineage>
        <taxon>Eukaryota</taxon>
        <taxon>Metazoa</taxon>
        <taxon>Chordata</taxon>
        <taxon>Craniata</taxon>
        <taxon>Vertebrata</taxon>
        <taxon>Euteleostomi</taxon>
        <taxon>Mammalia</taxon>
        <taxon>Eutheria</taxon>
        <taxon>Euarchontoglires</taxon>
        <taxon>Primates</taxon>
        <taxon>Haplorrhini</taxon>
        <taxon>Catarrhini</taxon>
        <taxon>Cercopithecidae</taxon>
        <taxon>Cercopithecinae</taxon>
        <taxon>Macaca</taxon>
    </lineage>
</organism>
<name>G7NBH4_MACMU</name>
<dbReference type="InterPro" id="IPR054696">
    <property type="entry name" value="GTP-eEF1A_C"/>
</dbReference>
<dbReference type="GO" id="GO:0005525">
    <property type="term" value="F:GTP binding"/>
    <property type="evidence" value="ECO:0007669"/>
    <property type="project" value="UniProtKB-KW"/>
</dbReference>
<dbReference type="GO" id="GO:0005737">
    <property type="term" value="C:cytoplasm"/>
    <property type="evidence" value="ECO:0007669"/>
    <property type="project" value="UniProtKB-SubCell"/>
</dbReference>
<dbReference type="CDD" id="cd03705">
    <property type="entry name" value="EF1_alpha_III"/>
    <property type="match status" value="1"/>
</dbReference>
<evidence type="ECO:0000313" key="10">
    <source>
        <dbReference type="EMBL" id="EHH23334.1"/>
    </source>
</evidence>
<keyword evidence="3" id="KW-0963">Cytoplasm</keyword>
<evidence type="ECO:0000256" key="7">
    <source>
        <dbReference type="ARBA" id="ARBA00023134"/>
    </source>
</evidence>
<evidence type="ECO:0000256" key="5">
    <source>
        <dbReference type="ARBA" id="ARBA00022768"/>
    </source>
</evidence>
<dbReference type="FunFam" id="2.40.30.10:FF:000003">
    <property type="entry name" value="Elongation factor 1-alpha"/>
    <property type="match status" value="1"/>
</dbReference>
<dbReference type="CDD" id="cd03693">
    <property type="entry name" value="EF1_alpha_II"/>
    <property type="match status" value="1"/>
</dbReference>
<dbReference type="Proteomes" id="UP000013456">
    <property type="component" value="Chromosome 14"/>
</dbReference>
<dbReference type="Pfam" id="PF22594">
    <property type="entry name" value="GTP-eEF1A_C"/>
    <property type="match status" value="1"/>
</dbReference>
<dbReference type="InterPro" id="IPR009001">
    <property type="entry name" value="Transl_elong_EF1A/Init_IF2_C"/>
</dbReference>
<dbReference type="GO" id="GO:0003746">
    <property type="term" value="F:translation elongation factor activity"/>
    <property type="evidence" value="ECO:0007669"/>
    <property type="project" value="UniProtKB-KW"/>
</dbReference>
<dbReference type="AlphaFoldDB" id="G7NBH4"/>
<dbReference type="EMBL" id="CM001266">
    <property type="protein sequence ID" value="EHH23334.1"/>
    <property type="molecule type" value="Genomic_DNA"/>
</dbReference>
<gene>
    <name evidence="10" type="ORF">EGK_06783</name>
</gene>
<dbReference type="InterPro" id="IPR009000">
    <property type="entry name" value="Transl_B-barrel_sf"/>
</dbReference>
<dbReference type="FunFam" id="2.40.30.10:FF:000005">
    <property type="entry name" value="Elongation factor 1-alpha"/>
    <property type="match status" value="1"/>
</dbReference>
<evidence type="ECO:0000256" key="2">
    <source>
        <dbReference type="ARBA" id="ARBA00007249"/>
    </source>
</evidence>
<dbReference type="InterPro" id="IPR004161">
    <property type="entry name" value="EFTu-like_2"/>
</dbReference>
<dbReference type="SUPFAM" id="SSF50465">
    <property type="entry name" value="EF-Tu/eEF-1alpha/eIF2-gamma C-terminal domain"/>
    <property type="match status" value="1"/>
</dbReference>
<dbReference type="PANTHER" id="PTHR44830:SF1">
    <property type="entry name" value="TR-TYPE G DOMAIN-CONTAINING PROTEIN"/>
    <property type="match status" value="1"/>
</dbReference>
<keyword evidence="7" id="KW-0342">GTP-binding</keyword>
<dbReference type="SUPFAM" id="SSF50447">
    <property type="entry name" value="Translation proteins"/>
    <property type="match status" value="1"/>
</dbReference>
<comment type="subcellular location">
    <subcellularLocation>
        <location evidence="1">Cytoplasm</location>
    </subcellularLocation>
</comment>
<dbReference type="PANTHER" id="PTHR44830">
    <property type="entry name" value="ELONGATION FACTOR 1 ALPHA"/>
    <property type="match status" value="1"/>
</dbReference>
<keyword evidence="5" id="KW-0251">Elongation factor</keyword>
<comment type="similarity">
    <text evidence="2">Belongs to the TRAFAC class translation factor GTPase superfamily. Classic translation factor GTPase family. EF-Tu/EF-1A subfamily.</text>
</comment>
<feature type="domain" description="GTP-eEF1A C-terminal" evidence="9">
    <location>
        <begin position="137"/>
        <end position="230"/>
    </location>
</feature>
<accession>G7NBH4</accession>
<evidence type="ECO:0000256" key="4">
    <source>
        <dbReference type="ARBA" id="ARBA00022741"/>
    </source>
</evidence>
<dbReference type="Pfam" id="PF03144">
    <property type="entry name" value="GTP_EFTU_D2"/>
    <property type="match status" value="1"/>
</dbReference>
<proteinExistence type="inferred from homology"/>
<dbReference type="Gene3D" id="2.40.30.10">
    <property type="entry name" value="Translation factors"/>
    <property type="match status" value="2"/>
</dbReference>
<evidence type="ECO:0000256" key="3">
    <source>
        <dbReference type="ARBA" id="ARBA00022490"/>
    </source>
</evidence>
<keyword evidence="6" id="KW-0648">Protein biosynthesis</keyword>
<evidence type="ECO:0000256" key="6">
    <source>
        <dbReference type="ARBA" id="ARBA00022917"/>
    </source>
</evidence>